<accession>A0ABR1J317</accession>
<evidence type="ECO:0000313" key="1">
    <source>
        <dbReference type="EMBL" id="KAK7446682.1"/>
    </source>
</evidence>
<dbReference type="EMBL" id="JBANRG010000043">
    <property type="protein sequence ID" value="KAK7446682.1"/>
    <property type="molecule type" value="Genomic_DNA"/>
</dbReference>
<comment type="caution">
    <text evidence="1">The sequence shown here is derived from an EMBL/GenBank/DDBJ whole genome shotgun (WGS) entry which is preliminary data.</text>
</comment>
<protein>
    <submittedName>
        <fullName evidence="1">Uncharacterized protein</fullName>
    </submittedName>
</protein>
<gene>
    <name evidence="1" type="ORF">VKT23_014377</name>
</gene>
<organism evidence="1 2">
    <name type="scientific">Marasmiellus scandens</name>
    <dbReference type="NCBI Taxonomy" id="2682957"/>
    <lineage>
        <taxon>Eukaryota</taxon>
        <taxon>Fungi</taxon>
        <taxon>Dikarya</taxon>
        <taxon>Basidiomycota</taxon>
        <taxon>Agaricomycotina</taxon>
        <taxon>Agaricomycetes</taxon>
        <taxon>Agaricomycetidae</taxon>
        <taxon>Agaricales</taxon>
        <taxon>Marasmiineae</taxon>
        <taxon>Omphalotaceae</taxon>
        <taxon>Marasmiellus</taxon>
    </lineage>
</organism>
<dbReference type="Proteomes" id="UP001498398">
    <property type="component" value="Unassembled WGS sequence"/>
</dbReference>
<proteinExistence type="predicted"/>
<reference evidence="1 2" key="1">
    <citation type="submission" date="2024-01" db="EMBL/GenBank/DDBJ databases">
        <title>A draft genome for the cacao thread blight pathogen Marasmiellus scandens.</title>
        <authorList>
            <person name="Baruah I.K."/>
            <person name="Leung J."/>
            <person name="Bukari Y."/>
            <person name="Amoako-Attah I."/>
            <person name="Meinhardt L.W."/>
            <person name="Bailey B.A."/>
            <person name="Cohen S.P."/>
        </authorList>
    </citation>
    <scope>NUCLEOTIDE SEQUENCE [LARGE SCALE GENOMIC DNA]</scope>
    <source>
        <strain evidence="1 2">GH-19</strain>
    </source>
</reference>
<keyword evidence="2" id="KW-1185">Reference proteome</keyword>
<sequence length="52" mass="5840">MHCAQRRFLVSLKLSDTLNVVCNGLNVVKVTHIRRRRCTPASNALNADRHGP</sequence>
<name>A0ABR1J317_9AGAR</name>
<evidence type="ECO:0000313" key="2">
    <source>
        <dbReference type="Proteomes" id="UP001498398"/>
    </source>
</evidence>